<reference evidence="2" key="3">
    <citation type="submission" date="2023-05" db="EMBL/GenBank/DDBJ databases">
        <authorList>
            <person name="Smith C.H."/>
        </authorList>
    </citation>
    <scope>NUCLEOTIDE SEQUENCE</scope>
    <source>
        <strain evidence="2">CHS0354</strain>
        <tissue evidence="2">Mantle</tissue>
    </source>
</reference>
<protein>
    <submittedName>
        <fullName evidence="2">Uncharacterized protein</fullName>
    </submittedName>
</protein>
<organism evidence="2 3">
    <name type="scientific">Potamilus streckersoni</name>
    <dbReference type="NCBI Taxonomy" id="2493646"/>
    <lineage>
        <taxon>Eukaryota</taxon>
        <taxon>Metazoa</taxon>
        <taxon>Spiralia</taxon>
        <taxon>Lophotrochozoa</taxon>
        <taxon>Mollusca</taxon>
        <taxon>Bivalvia</taxon>
        <taxon>Autobranchia</taxon>
        <taxon>Heteroconchia</taxon>
        <taxon>Palaeoheterodonta</taxon>
        <taxon>Unionida</taxon>
        <taxon>Unionoidea</taxon>
        <taxon>Unionidae</taxon>
        <taxon>Ambleminae</taxon>
        <taxon>Lampsilini</taxon>
        <taxon>Potamilus</taxon>
    </lineage>
</organism>
<keyword evidence="1" id="KW-0732">Signal</keyword>
<comment type="caution">
    <text evidence="2">The sequence shown here is derived from an EMBL/GenBank/DDBJ whole genome shotgun (WGS) entry which is preliminary data.</text>
</comment>
<reference evidence="2" key="1">
    <citation type="journal article" date="2021" name="Genome Biol. Evol.">
        <title>A High-Quality Reference Genome for a Parasitic Bivalve with Doubly Uniparental Inheritance (Bivalvia: Unionida).</title>
        <authorList>
            <person name="Smith C.H."/>
        </authorList>
    </citation>
    <scope>NUCLEOTIDE SEQUENCE</scope>
    <source>
        <strain evidence="2">CHS0354</strain>
    </source>
</reference>
<feature type="signal peptide" evidence="1">
    <location>
        <begin position="1"/>
        <end position="19"/>
    </location>
</feature>
<evidence type="ECO:0000313" key="3">
    <source>
        <dbReference type="Proteomes" id="UP001195483"/>
    </source>
</evidence>
<keyword evidence="3" id="KW-1185">Reference proteome</keyword>
<evidence type="ECO:0000256" key="1">
    <source>
        <dbReference type="SAM" id="SignalP"/>
    </source>
</evidence>
<proteinExistence type="predicted"/>
<dbReference type="Proteomes" id="UP001195483">
    <property type="component" value="Unassembled WGS sequence"/>
</dbReference>
<evidence type="ECO:0000313" key="2">
    <source>
        <dbReference type="EMBL" id="KAK3582850.1"/>
    </source>
</evidence>
<feature type="chain" id="PRO_5042122100" evidence="1">
    <location>
        <begin position="20"/>
        <end position="102"/>
    </location>
</feature>
<name>A0AAE0S0S5_9BIVA</name>
<sequence length="102" mass="11286">MKIVLSLVILCMIVASVFGQVYSNDPSSGLGVGTGYCSDSFCSTGLCYGNEYNLRFDCTYRLIVPRNISAIFMSNGIAITPDCAPRDYEFHSSMFEYFTTVE</sequence>
<dbReference type="EMBL" id="JAEAOA010002327">
    <property type="protein sequence ID" value="KAK3582850.1"/>
    <property type="molecule type" value="Genomic_DNA"/>
</dbReference>
<dbReference type="AlphaFoldDB" id="A0AAE0S0S5"/>
<accession>A0AAE0S0S5</accession>
<reference evidence="2" key="2">
    <citation type="journal article" date="2021" name="Genome Biol. Evol.">
        <title>Developing a high-quality reference genome for a parasitic bivalve with doubly uniparental inheritance (Bivalvia: Unionida).</title>
        <authorList>
            <person name="Smith C.H."/>
        </authorList>
    </citation>
    <scope>NUCLEOTIDE SEQUENCE</scope>
    <source>
        <strain evidence="2">CHS0354</strain>
        <tissue evidence="2">Mantle</tissue>
    </source>
</reference>
<gene>
    <name evidence="2" type="ORF">CHS0354_040000</name>
</gene>